<evidence type="ECO:0000313" key="2">
    <source>
        <dbReference type="Proteomes" id="UP000735302"/>
    </source>
</evidence>
<gene>
    <name evidence="1" type="ORF">PoB_007022600</name>
</gene>
<reference evidence="1 2" key="1">
    <citation type="journal article" date="2021" name="Elife">
        <title>Chloroplast acquisition without the gene transfer in kleptoplastic sea slugs, Plakobranchus ocellatus.</title>
        <authorList>
            <person name="Maeda T."/>
            <person name="Takahashi S."/>
            <person name="Yoshida T."/>
            <person name="Shimamura S."/>
            <person name="Takaki Y."/>
            <person name="Nagai Y."/>
            <person name="Toyoda A."/>
            <person name="Suzuki Y."/>
            <person name="Arimoto A."/>
            <person name="Ishii H."/>
            <person name="Satoh N."/>
            <person name="Nishiyama T."/>
            <person name="Hasebe M."/>
            <person name="Maruyama T."/>
            <person name="Minagawa J."/>
            <person name="Obokata J."/>
            <person name="Shigenobu S."/>
        </authorList>
    </citation>
    <scope>NUCLEOTIDE SEQUENCE [LARGE SCALE GENOMIC DNA]</scope>
</reference>
<dbReference type="Proteomes" id="UP000735302">
    <property type="component" value="Unassembled WGS sequence"/>
</dbReference>
<protein>
    <submittedName>
        <fullName evidence="1">Uncharacterized protein</fullName>
    </submittedName>
</protein>
<dbReference type="EMBL" id="BLXT01007896">
    <property type="protein sequence ID" value="GFO43721.1"/>
    <property type="molecule type" value="Genomic_DNA"/>
</dbReference>
<accession>A0AAV4DHT6</accession>
<organism evidence="1 2">
    <name type="scientific">Plakobranchus ocellatus</name>
    <dbReference type="NCBI Taxonomy" id="259542"/>
    <lineage>
        <taxon>Eukaryota</taxon>
        <taxon>Metazoa</taxon>
        <taxon>Spiralia</taxon>
        <taxon>Lophotrochozoa</taxon>
        <taxon>Mollusca</taxon>
        <taxon>Gastropoda</taxon>
        <taxon>Heterobranchia</taxon>
        <taxon>Euthyneura</taxon>
        <taxon>Panpulmonata</taxon>
        <taxon>Sacoglossa</taxon>
        <taxon>Placobranchoidea</taxon>
        <taxon>Plakobranchidae</taxon>
        <taxon>Plakobranchus</taxon>
    </lineage>
</organism>
<proteinExistence type="predicted"/>
<evidence type="ECO:0000313" key="1">
    <source>
        <dbReference type="EMBL" id="GFO43721.1"/>
    </source>
</evidence>
<sequence length="182" mass="20181">MGARDSLHGIKYFDATGNIVIAKIIKQMKTLRRFLQAHTLCVHGISWPTPLLFFAFNSKDRGKFYVSGFDVALALHYTNGPTVEFSYRQVATAKNNINTASTTGKRDAFIPFVPNGTDDVSYTDAANGVYIDKGWDNQNNRYFFTVVGCSVTITLVPYDSALRGLQKQVPGLSVSLPQQQCE</sequence>
<comment type="caution">
    <text evidence="1">The sequence shown here is derived from an EMBL/GenBank/DDBJ whole genome shotgun (WGS) entry which is preliminary data.</text>
</comment>
<name>A0AAV4DHT6_9GAST</name>
<dbReference type="AlphaFoldDB" id="A0AAV4DHT6"/>
<keyword evidence="2" id="KW-1185">Reference proteome</keyword>